<proteinExistence type="predicted"/>
<feature type="domain" description="Cadherin-like" evidence="3">
    <location>
        <begin position="365"/>
        <end position="464"/>
    </location>
</feature>
<evidence type="ECO:0000259" key="3">
    <source>
        <dbReference type="Pfam" id="PF17892"/>
    </source>
</evidence>
<dbReference type="EMBL" id="FNUZ01000010">
    <property type="protein sequence ID" value="SEG64833.1"/>
    <property type="molecule type" value="Genomic_DNA"/>
</dbReference>
<organism evidence="4 5">
    <name type="scientific">Thalassococcus halodurans</name>
    <dbReference type="NCBI Taxonomy" id="373675"/>
    <lineage>
        <taxon>Bacteria</taxon>
        <taxon>Pseudomonadati</taxon>
        <taxon>Pseudomonadota</taxon>
        <taxon>Alphaproteobacteria</taxon>
        <taxon>Rhodobacterales</taxon>
        <taxon>Roseobacteraceae</taxon>
        <taxon>Thalassococcus</taxon>
    </lineage>
</organism>
<feature type="coiled-coil region" evidence="1">
    <location>
        <begin position="902"/>
        <end position="929"/>
    </location>
</feature>
<dbReference type="InterPro" id="IPR041690">
    <property type="entry name" value="Cadherin_5"/>
</dbReference>
<name>A0A1H6BVY5_9RHOB</name>
<dbReference type="Proteomes" id="UP000236752">
    <property type="component" value="Unassembled WGS sequence"/>
</dbReference>
<sequence>MRSISFLVGDLSDVRITIFELDDGSIQFDITSESGATLDLRALYFDLNEAFESLSDGLSITGDHLAATTFGDDDVTQVGSGTSINGTVVNEYGAFDVGVGFADTQEDLTSISFTISHDSEALDLDMFSLSDIGLRLDGGDPKIGDVSSMALLAVADAYQLDENTTLVDVNLLANDRQSDELRLSGLTIGGVIIPLEAWTEVATDGGRTALVFAGTDGSLQVVAGESFDDLNINQTDTLTLNYSSVDAYGSRDGASISITINGVNDAPTVAAPLTVRTEEDIALRVDLLEGASDVDLGSTLGVVEVVEDNAQGGWTLDGTEIVLDPSYFNSLNQGTSATLTFTYFVQDEWGARDQQTLELQIDGLNDAPTVAGALTRQVSEEDAVFTVYLLAGARDPDRGATLSAVNLTEASGQGGWTLDGNTITIDPNYFDDLNDGELGVLHFNYLVQDEFNGTVEQTLTVNVEGYTDAPFIAVEIAAGDTANVVLLTVTTEQARDERVALSFSGLPAGAIVRNAAGEDVTSGVPDGLGVTTYVVTLPLNQDLENFNVTVAGLEPDGTVIGTRDAVIELNYEAVETTNTLTFQALDQNIWAAGDEFSATFSQYIPLLGGDRKYFELTDATTNAGTVFIKNGEIEWIPGDAYSDLLPGETAEVTFTFYYIETDENGVPLPDAIATEETMTVIATGGDFMTEFSGEYLTIRDGVVTIDALRTVDALDNPLSTGLLTLIDINLNSDDIFASVINPLKDARDAFAGQLLEEERKLAQAILDRDAVFEEVELLTILMAQRAEVAARQLVYNTANFAVNALDDALGFFEDALDAAERALSSAQSSLNSAKSATASAKAAYLDSIVTVFGVQVGDPIKYAIWKAAEAAQAIAQGAVNLAAEAVDLAQQALEEFIADSSLDFLEQQLANALAALNEAKADVAATEQVLEDRGYYSDATTADAGDLLRATGELTLAQGEVLLYEGTTLGLEALLATAQGLVDGVQALIDTTDLQALLSASAEAYAQAGLQFDFSVSGGSVDAAVEYNLTTVSGYNEATDVMTITVGLESMTTDGDIAFSTVSPNVQIYAGLLYDLGANFEFVADFYAAINTLVLADLSPNSDGVGISPSVHLEGSIDFVDFDSRDGDSLTFGIGSGTTADLLEFTLGVPTIETLGTETDPSLAFFQEGDLLELDFDELLGAVRSLVEARIELSPEMQALLNQAGIDPADPANGEFIEALVQGLSIALGAAIGEGDTDGDGVVPIFLLDATDDTNGALLHINTIADDTSGINEDSLGQFGFYAAYGESDNIFEVTLDVDQLIAVIANRALANPTPIVFNPMDLEFGIEDALEIAGVDQETRDKIEEWFNLSLNAEFLDLDVTTGLNFSQEFTLSLDDFDFKFTMEDGTEFLTTAADPTLNITNASQYDANGDGRIDYNLTLTPNASFSNDTELGLGFSYALDVIKTSLSAGINIPLNAIFGTDIDIFGLGDDSIELDLFNSAIGPLFRVQGDIDAVTLDLFEDRFEINFGTQSVDLSSDEFQFV</sequence>
<dbReference type="RefSeq" id="WP_103911912.1">
    <property type="nucleotide sequence ID" value="NZ_FNUZ01000010.1"/>
</dbReference>
<dbReference type="Pfam" id="PF17892">
    <property type="entry name" value="Cadherin_5"/>
    <property type="match status" value="1"/>
</dbReference>
<accession>A0A1H6BVY5</accession>
<gene>
    <name evidence="4" type="ORF">SAMN04488045_3816</name>
</gene>
<dbReference type="OrthoDB" id="9773411at2"/>
<dbReference type="NCBIfam" id="TIGR01965">
    <property type="entry name" value="VCBS_repeat"/>
    <property type="match status" value="1"/>
</dbReference>
<protein>
    <submittedName>
        <fullName evidence="4">VCBS repeat-containing protein</fullName>
    </submittedName>
</protein>
<dbReference type="InterPro" id="IPR040853">
    <property type="entry name" value="RapA2_cadherin-like"/>
</dbReference>
<feature type="domain" description="RapA2 cadherin-like" evidence="2">
    <location>
        <begin position="254"/>
        <end position="318"/>
    </location>
</feature>
<keyword evidence="1" id="KW-0175">Coiled coil</keyword>
<keyword evidence="5" id="KW-1185">Reference proteome</keyword>
<evidence type="ECO:0000259" key="2">
    <source>
        <dbReference type="Pfam" id="PF17803"/>
    </source>
</evidence>
<evidence type="ECO:0000256" key="1">
    <source>
        <dbReference type="SAM" id="Coils"/>
    </source>
</evidence>
<dbReference type="Pfam" id="PF17803">
    <property type="entry name" value="Cadherin_4"/>
    <property type="match status" value="1"/>
</dbReference>
<evidence type="ECO:0000313" key="4">
    <source>
        <dbReference type="EMBL" id="SEG64833.1"/>
    </source>
</evidence>
<dbReference type="InterPro" id="IPR010221">
    <property type="entry name" value="VCBS_dom"/>
</dbReference>
<evidence type="ECO:0000313" key="5">
    <source>
        <dbReference type="Proteomes" id="UP000236752"/>
    </source>
</evidence>
<reference evidence="4 5" key="1">
    <citation type="submission" date="2016-10" db="EMBL/GenBank/DDBJ databases">
        <authorList>
            <person name="de Groot N.N."/>
        </authorList>
    </citation>
    <scope>NUCLEOTIDE SEQUENCE [LARGE SCALE GENOMIC DNA]</scope>
    <source>
        <strain evidence="4 5">DSM 26915</strain>
    </source>
</reference>